<gene>
    <name evidence="3" type="ORF">ACKA06_04665</name>
</gene>
<dbReference type="Proteomes" id="UP001628668">
    <property type="component" value="Unassembled WGS sequence"/>
</dbReference>
<dbReference type="Pfam" id="PF13333">
    <property type="entry name" value="rve_2"/>
    <property type="match status" value="1"/>
</dbReference>
<name>A0ABW8VMS1_9BACI</name>
<evidence type="ECO:0000313" key="4">
    <source>
        <dbReference type="Proteomes" id="UP001628668"/>
    </source>
</evidence>
<protein>
    <submittedName>
        <fullName evidence="3">IS3 family transposase</fullName>
    </submittedName>
</protein>
<dbReference type="RefSeq" id="WP_411159081.1">
    <property type="nucleotide sequence ID" value="NZ_JBJOSA010000003.1"/>
</dbReference>
<comment type="function">
    <text evidence="1">Involved in the transposition of the insertion sequence.</text>
</comment>
<dbReference type="Gene3D" id="3.30.420.10">
    <property type="entry name" value="Ribonuclease H-like superfamily/Ribonuclease H"/>
    <property type="match status" value="1"/>
</dbReference>
<dbReference type="InterPro" id="IPR001584">
    <property type="entry name" value="Integrase_cat-core"/>
</dbReference>
<comment type="caution">
    <text evidence="3">The sequence shown here is derived from an EMBL/GenBank/DDBJ whole genome shotgun (WGS) entry which is preliminary data.</text>
</comment>
<sequence>MDEVRLWAKEGFHITKLSEVTGFNRSLYYYHNGIEEAVSAEEKRGRPIPGYSQTYKGEIIPDEQIEEFLMEAIEGDGENYGVKNLTQFLKDHHDLQINHKKVARLCRKLGILLPQRTGNPKYPKRLVRKRFVTAPNQLWQLDIKYGSISGSRRFFFVACAIDVFDRAIVGYYRGPRCTAKDITGMLNEAIIRRRLQALEEMEGHCIVIRTDNGPQFVSNLFGEFCESNKVFHERIPPRSPNYNAFIESFFSILERDLFRRYEFEHFEEAYYEIDEFMEFYNHRRYHGSLGRLSPVKFHEKYKDIGFPEEMALSL</sequence>
<dbReference type="Pfam" id="PF13276">
    <property type="entry name" value="HTH_21"/>
    <property type="match status" value="1"/>
</dbReference>
<keyword evidence="4" id="KW-1185">Reference proteome</keyword>
<feature type="domain" description="Integrase catalytic" evidence="2">
    <location>
        <begin position="131"/>
        <end position="302"/>
    </location>
</feature>
<dbReference type="InterPro" id="IPR050900">
    <property type="entry name" value="Transposase_IS3/IS150/IS904"/>
</dbReference>
<dbReference type="EMBL" id="JBJOSA010000003">
    <property type="protein sequence ID" value="MFL8936075.1"/>
    <property type="molecule type" value="Genomic_DNA"/>
</dbReference>
<dbReference type="InterPro" id="IPR012337">
    <property type="entry name" value="RNaseH-like_sf"/>
</dbReference>
<dbReference type="InterPro" id="IPR036397">
    <property type="entry name" value="RNaseH_sf"/>
</dbReference>
<dbReference type="PANTHER" id="PTHR46889">
    <property type="entry name" value="TRANSPOSASE INSF FOR INSERTION SEQUENCE IS3B-RELATED"/>
    <property type="match status" value="1"/>
</dbReference>
<dbReference type="Pfam" id="PF00665">
    <property type="entry name" value="rve"/>
    <property type="match status" value="1"/>
</dbReference>
<dbReference type="PROSITE" id="PS50994">
    <property type="entry name" value="INTEGRASE"/>
    <property type="match status" value="1"/>
</dbReference>
<dbReference type="PANTHER" id="PTHR46889:SF5">
    <property type="entry name" value="INTEGRASE PROTEIN"/>
    <property type="match status" value="1"/>
</dbReference>
<dbReference type="InterPro" id="IPR048020">
    <property type="entry name" value="Transpos_IS3"/>
</dbReference>
<organism evidence="3 4">
    <name type="scientific">Rossellomorea oryzaecorticis</name>
    <dbReference type="NCBI Taxonomy" id="1396505"/>
    <lineage>
        <taxon>Bacteria</taxon>
        <taxon>Bacillati</taxon>
        <taxon>Bacillota</taxon>
        <taxon>Bacilli</taxon>
        <taxon>Bacillales</taxon>
        <taxon>Bacillaceae</taxon>
        <taxon>Rossellomorea</taxon>
    </lineage>
</organism>
<proteinExistence type="predicted"/>
<evidence type="ECO:0000256" key="1">
    <source>
        <dbReference type="ARBA" id="ARBA00002286"/>
    </source>
</evidence>
<evidence type="ECO:0000259" key="2">
    <source>
        <dbReference type="PROSITE" id="PS50994"/>
    </source>
</evidence>
<accession>A0ABW8VMS1</accession>
<evidence type="ECO:0000313" key="3">
    <source>
        <dbReference type="EMBL" id="MFL8936075.1"/>
    </source>
</evidence>
<reference evidence="3 4" key="1">
    <citation type="submission" date="2024-12" db="EMBL/GenBank/DDBJ databases">
        <authorList>
            <person name="Li X."/>
            <person name="Zhang D."/>
        </authorList>
    </citation>
    <scope>NUCLEOTIDE SEQUENCE [LARGE SCALE GENOMIC DNA]</scope>
    <source>
        <strain evidence="3 4">JCM19602</strain>
    </source>
</reference>
<dbReference type="InterPro" id="IPR025948">
    <property type="entry name" value="HTH-like_dom"/>
</dbReference>
<dbReference type="NCBIfam" id="NF033516">
    <property type="entry name" value="transpos_IS3"/>
    <property type="match status" value="1"/>
</dbReference>
<dbReference type="SUPFAM" id="SSF53098">
    <property type="entry name" value="Ribonuclease H-like"/>
    <property type="match status" value="1"/>
</dbReference>